<gene>
    <name evidence="2" type="ORF">LTR16_000117</name>
</gene>
<name>A0ABR0M0J1_9PEZI</name>
<dbReference type="Proteomes" id="UP001357485">
    <property type="component" value="Unassembled WGS sequence"/>
</dbReference>
<feature type="transmembrane region" description="Helical" evidence="1">
    <location>
        <begin position="6"/>
        <end position="25"/>
    </location>
</feature>
<accession>A0ABR0M0J1</accession>
<organism evidence="2 3">
    <name type="scientific">Cryomyces antarcticus</name>
    <dbReference type="NCBI Taxonomy" id="329879"/>
    <lineage>
        <taxon>Eukaryota</taxon>
        <taxon>Fungi</taxon>
        <taxon>Dikarya</taxon>
        <taxon>Ascomycota</taxon>
        <taxon>Pezizomycotina</taxon>
        <taxon>Dothideomycetes</taxon>
        <taxon>Dothideomycetes incertae sedis</taxon>
        <taxon>Cryomyces</taxon>
    </lineage>
</organism>
<keyword evidence="1" id="KW-1133">Transmembrane helix</keyword>
<dbReference type="PANTHER" id="PTHR37490">
    <property type="entry name" value="EXPRESSED PROTEIN"/>
    <property type="match status" value="1"/>
</dbReference>
<dbReference type="PANTHER" id="PTHR37490:SF3">
    <property type="entry name" value="DUF3431 DOMAIN CONTAINING PROTEIN"/>
    <property type="match status" value="1"/>
</dbReference>
<keyword evidence="1" id="KW-0812">Transmembrane</keyword>
<dbReference type="EMBL" id="JAVRRA010008208">
    <property type="protein sequence ID" value="KAK5257610.1"/>
    <property type="molecule type" value="Genomic_DNA"/>
</dbReference>
<comment type="caution">
    <text evidence="2">The sequence shown here is derived from an EMBL/GenBank/DDBJ whole genome shotgun (WGS) entry which is preliminary data.</text>
</comment>
<sequence>MHQHHLRSVSLLSIMVAFVLLLVFYRATQEAWRTIPQITDMEKAAEAELHHSNERVGEDIKFYNPESSFKPGTPEPPGYNYTRALIVPCLVEDDIDWIDRELPDIQAFIYVADNASAPLHPPKNKGHEGMTYLTYIIDHYNSLPDINVFMHAHRWAWHNADLLNNDAAQMVRRLSSARVIREGYMNMRCQWDPGCPDHIYPLQRTDDWTKKEQQEIGRRWAELFPLDPIPAVLGAPCCAQFALSRERIRAVPLRRYVFYRDWLLRTPLTDYFSGRVFEYVWQYIFTGNAVACPAQNACYCDGFGVCFGGEAEYATWFELRNTLDTHQHALREWHRKERDVERAKQDGRLDEAALLEIPELGMDDWLLQQIEALRRELQTRKAAAIERGKDPEARKLDLGGEGVKMKDCGDCETHD</sequence>
<dbReference type="Pfam" id="PF11913">
    <property type="entry name" value="DUF3431"/>
    <property type="match status" value="1"/>
</dbReference>
<keyword evidence="1" id="KW-0472">Membrane</keyword>
<keyword evidence="3" id="KW-1185">Reference proteome</keyword>
<evidence type="ECO:0000313" key="2">
    <source>
        <dbReference type="EMBL" id="KAK5257610.1"/>
    </source>
</evidence>
<evidence type="ECO:0000313" key="3">
    <source>
        <dbReference type="Proteomes" id="UP001357485"/>
    </source>
</evidence>
<evidence type="ECO:0000256" key="1">
    <source>
        <dbReference type="SAM" id="Phobius"/>
    </source>
</evidence>
<protein>
    <submittedName>
        <fullName evidence="2">Uncharacterized protein</fullName>
    </submittedName>
</protein>
<reference evidence="2 3" key="1">
    <citation type="submission" date="2023-08" db="EMBL/GenBank/DDBJ databases">
        <title>Black Yeasts Isolated from many extreme environments.</title>
        <authorList>
            <person name="Coleine C."/>
            <person name="Stajich J.E."/>
            <person name="Selbmann L."/>
        </authorList>
    </citation>
    <scope>NUCLEOTIDE SEQUENCE [LARGE SCALE GENOMIC DNA]</scope>
    <source>
        <strain evidence="2 3">CCFEE 536</strain>
    </source>
</reference>
<proteinExistence type="predicted"/>
<dbReference type="InterPro" id="IPR021838">
    <property type="entry name" value="DUF3431"/>
</dbReference>